<dbReference type="SUPFAM" id="SSF51735">
    <property type="entry name" value="NAD(P)-binding Rossmann-fold domains"/>
    <property type="match status" value="1"/>
</dbReference>
<dbReference type="Pfam" id="PF03446">
    <property type="entry name" value="NAD_binding_2"/>
    <property type="match status" value="1"/>
</dbReference>
<evidence type="ECO:0000313" key="6">
    <source>
        <dbReference type="EMBL" id="EQD26629.1"/>
    </source>
</evidence>
<comment type="similarity">
    <text evidence="1">Belongs to the 6-phosphogluconate dehydrogenase family.</text>
</comment>
<feature type="non-terminal residue" evidence="6">
    <location>
        <position position="1"/>
    </location>
</feature>
<dbReference type="GO" id="GO:0006098">
    <property type="term" value="P:pentose-phosphate shunt"/>
    <property type="evidence" value="ECO:0007669"/>
    <property type="project" value="InterPro"/>
</dbReference>
<sequence>NHDVNGASDLATFIGLLKKPRAVMLLVPAGAPVDSVINELLPFMDQGDLIIDAGNSDYKDTDIREKSLYSKGVWFMGMGVSGGEKGARYGPSMMPGGRPEAYERVRPILEASSAKVNGDPCVTHIGPGSAGHFVKMVHNGIEYALMQLISESYDLMKR</sequence>
<dbReference type="GO" id="GO:0019521">
    <property type="term" value="P:D-gluconate metabolic process"/>
    <property type="evidence" value="ECO:0007669"/>
    <property type="project" value="UniProtKB-KW"/>
</dbReference>
<keyword evidence="2" id="KW-0560">Oxidoreductase</keyword>
<feature type="domain" description="6-phosphogluconate dehydrogenase C-terminal" evidence="4">
    <location>
        <begin position="131"/>
        <end position="158"/>
    </location>
</feature>
<protein>
    <submittedName>
        <fullName evidence="6">6-phosphogluconate dehydrogenase, decarboxylating</fullName>
    </submittedName>
</protein>
<comment type="caution">
    <text evidence="6">The sequence shown here is derived from an EMBL/GenBank/DDBJ whole genome shotgun (WGS) entry which is preliminary data.</text>
</comment>
<dbReference type="Gene3D" id="3.40.50.720">
    <property type="entry name" value="NAD(P)-binding Rossmann-like Domain"/>
    <property type="match status" value="1"/>
</dbReference>
<dbReference type="InterPro" id="IPR036291">
    <property type="entry name" value="NAD(P)-bd_dom_sf"/>
</dbReference>
<proteinExistence type="inferred from homology"/>
<dbReference type="InterPro" id="IPR006115">
    <property type="entry name" value="6PGDH_NADP-bd"/>
</dbReference>
<dbReference type="Pfam" id="PF00393">
    <property type="entry name" value="6PGD"/>
    <property type="match status" value="1"/>
</dbReference>
<organism evidence="6">
    <name type="scientific">mine drainage metagenome</name>
    <dbReference type="NCBI Taxonomy" id="410659"/>
    <lineage>
        <taxon>unclassified sequences</taxon>
        <taxon>metagenomes</taxon>
        <taxon>ecological metagenomes</taxon>
    </lineage>
</organism>
<dbReference type="GO" id="GO:0004616">
    <property type="term" value="F:phosphogluconate dehydrogenase (decarboxylating) activity"/>
    <property type="evidence" value="ECO:0007669"/>
    <property type="project" value="InterPro"/>
</dbReference>
<dbReference type="SUPFAM" id="SSF48179">
    <property type="entry name" value="6-phosphogluconate dehydrogenase C-terminal domain-like"/>
    <property type="match status" value="1"/>
</dbReference>
<dbReference type="EMBL" id="AUZX01016129">
    <property type="protein sequence ID" value="EQD26629.1"/>
    <property type="molecule type" value="Genomic_DNA"/>
</dbReference>
<dbReference type="InterPro" id="IPR013328">
    <property type="entry name" value="6PGD_dom2"/>
</dbReference>
<feature type="non-terminal residue" evidence="6">
    <location>
        <position position="158"/>
    </location>
</feature>
<evidence type="ECO:0000259" key="5">
    <source>
        <dbReference type="Pfam" id="PF03446"/>
    </source>
</evidence>
<dbReference type="InterPro" id="IPR008927">
    <property type="entry name" value="6-PGluconate_DH-like_C_sf"/>
</dbReference>
<dbReference type="GO" id="GO:0050661">
    <property type="term" value="F:NADP binding"/>
    <property type="evidence" value="ECO:0007669"/>
    <property type="project" value="InterPro"/>
</dbReference>
<dbReference type="Gene3D" id="1.10.1040.10">
    <property type="entry name" value="N-(1-d-carboxylethyl)-l-norvaline Dehydrogenase, domain 2"/>
    <property type="match status" value="1"/>
</dbReference>
<dbReference type="PRINTS" id="PR00076">
    <property type="entry name" value="6PGDHDRGNASE"/>
</dbReference>
<accession>T0ZCV9</accession>
<evidence type="ECO:0000256" key="3">
    <source>
        <dbReference type="ARBA" id="ARBA00023064"/>
    </source>
</evidence>
<evidence type="ECO:0000256" key="2">
    <source>
        <dbReference type="ARBA" id="ARBA00023002"/>
    </source>
</evidence>
<dbReference type="InterPro" id="IPR006114">
    <property type="entry name" value="6PGDH_C"/>
</dbReference>
<reference evidence="6" key="1">
    <citation type="submission" date="2013-08" db="EMBL/GenBank/DDBJ databases">
        <authorList>
            <person name="Mendez C."/>
            <person name="Richter M."/>
            <person name="Ferrer M."/>
            <person name="Sanchez J."/>
        </authorList>
    </citation>
    <scope>NUCLEOTIDE SEQUENCE</scope>
</reference>
<reference evidence="6" key="2">
    <citation type="journal article" date="2014" name="ISME J.">
        <title>Microbial stratification in low pH oxic and suboxic macroscopic growths along an acid mine drainage.</title>
        <authorList>
            <person name="Mendez-Garcia C."/>
            <person name="Mesa V."/>
            <person name="Sprenger R.R."/>
            <person name="Richter M."/>
            <person name="Diez M.S."/>
            <person name="Solano J."/>
            <person name="Bargiela R."/>
            <person name="Golyshina O.V."/>
            <person name="Manteca A."/>
            <person name="Ramos J.L."/>
            <person name="Gallego J.R."/>
            <person name="Llorente I."/>
            <person name="Martins Dos Santos V.A."/>
            <person name="Jensen O.N."/>
            <person name="Pelaez A.I."/>
            <person name="Sanchez J."/>
            <person name="Ferrer M."/>
        </authorList>
    </citation>
    <scope>NUCLEOTIDE SEQUENCE</scope>
</reference>
<feature type="domain" description="6-phosphogluconate dehydrogenase NADP-binding" evidence="5">
    <location>
        <begin position="9"/>
        <end position="126"/>
    </location>
</feature>
<keyword evidence="3" id="KW-0311">Gluconate utilization</keyword>
<evidence type="ECO:0000256" key="1">
    <source>
        <dbReference type="ARBA" id="ARBA00008419"/>
    </source>
</evidence>
<dbReference type="AlphaFoldDB" id="T0ZCV9"/>
<dbReference type="PANTHER" id="PTHR11811">
    <property type="entry name" value="6-PHOSPHOGLUCONATE DEHYDROGENASE"/>
    <property type="match status" value="1"/>
</dbReference>
<dbReference type="InterPro" id="IPR006183">
    <property type="entry name" value="Pgluconate_DH"/>
</dbReference>
<name>T0ZCV9_9ZZZZ</name>
<gene>
    <name evidence="6" type="ORF">B1A_21824</name>
</gene>
<evidence type="ECO:0000259" key="4">
    <source>
        <dbReference type="Pfam" id="PF00393"/>
    </source>
</evidence>